<evidence type="ECO:0000256" key="1">
    <source>
        <dbReference type="SAM" id="MobiDB-lite"/>
    </source>
</evidence>
<organism evidence="2 3">
    <name type="scientific">Chrysochromulina tobinii</name>
    <dbReference type="NCBI Taxonomy" id="1460289"/>
    <lineage>
        <taxon>Eukaryota</taxon>
        <taxon>Haptista</taxon>
        <taxon>Haptophyta</taxon>
        <taxon>Prymnesiophyceae</taxon>
        <taxon>Prymnesiales</taxon>
        <taxon>Chrysochromulinaceae</taxon>
        <taxon>Chrysochromulina</taxon>
    </lineage>
</organism>
<dbReference type="AlphaFoldDB" id="A0A0M0J8X0"/>
<proteinExistence type="predicted"/>
<accession>A0A0M0J8X0</accession>
<keyword evidence="3" id="KW-1185">Reference proteome</keyword>
<sequence length="182" mass="20086">MPPPAPSSRRCSNGILTFFNPTEANLQRLDTFCSEETNYAVYGEAVCQHTKLPLIHVVFKLKKQCSISTVQKILGDGKQCGFRSFSEMGVLEDPESSKFAPKYAKKGDQTEIEWETHGDNGPNFGLNYKGKEFHEWLTMGARTDLKRKEEEAGGETAVARAAGMETESIEGDLDVGSGTMPQ</sequence>
<gene>
    <name evidence="2" type="ORF">Ctob_001033</name>
</gene>
<protein>
    <submittedName>
        <fullName evidence="2">Uncharacterized protein</fullName>
    </submittedName>
</protein>
<comment type="caution">
    <text evidence="2">The sequence shown here is derived from an EMBL/GenBank/DDBJ whole genome shotgun (WGS) entry which is preliminary data.</text>
</comment>
<reference evidence="3" key="1">
    <citation type="journal article" date="2015" name="PLoS Genet.">
        <title>Genome Sequence and Transcriptome Analyses of Chrysochromulina tobin: Metabolic Tools for Enhanced Algal Fitness in the Prominent Order Prymnesiales (Haptophyceae).</title>
        <authorList>
            <person name="Hovde B.T."/>
            <person name="Deodato C.R."/>
            <person name="Hunsperger H.M."/>
            <person name="Ryken S.A."/>
            <person name="Yost W."/>
            <person name="Jha R.K."/>
            <person name="Patterson J."/>
            <person name="Monnat R.J. Jr."/>
            <person name="Barlow S.B."/>
            <person name="Starkenburg S.R."/>
            <person name="Cattolico R.A."/>
        </authorList>
    </citation>
    <scope>NUCLEOTIDE SEQUENCE</scope>
    <source>
        <strain evidence="3">CCMP291</strain>
    </source>
</reference>
<dbReference type="Gene3D" id="3.40.1310.20">
    <property type="match status" value="1"/>
</dbReference>
<feature type="region of interest" description="Disordered" evidence="1">
    <location>
        <begin position="145"/>
        <end position="182"/>
    </location>
</feature>
<dbReference type="Proteomes" id="UP000037460">
    <property type="component" value="Unassembled WGS sequence"/>
</dbReference>
<dbReference type="OrthoDB" id="1926167at2759"/>
<name>A0A0M0J8X0_9EUKA</name>
<dbReference type="EMBL" id="JWZX01003227">
    <property type="protein sequence ID" value="KOO23021.1"/>
    <property type="molecule type" value="Genomic_DNA"/>
</dbReference>
<evidence type="ECO:0000313" key="2">
    <source>
        <dbReference type="EMBL" id="KOO23021.1"/>
    </source>
</evidence>
<evidence type="ECO:0000313" key="3">
    <source>
        <dbReference type="Proteomes" id="UP000037460"/>
    </source>
</evidence>